<dbReference type="PANTHER" id="PTHR31286">
    <property type="entry name" value="GLYCINE-RICH CELL WALL STRUCTURAL PROTEIN 1.8-LIKE"/>
    <property type="match status" value="1"/>
</dbReference>
<gene>
    <name evidence="3" type="ORF">Tci_563446</name>
</gene>
<accession>A0A699IWE0</accession>
<evidence type="ECO:0000259" key="2">
    <source>
        <dbReference type="Pfam" id="PF14111"/>
    </source>
</evidence>
<organism evidence="3">
    <name type="scientific">Tanacetum cinerariifolium</name>
    <name type="common">Dalmatian daisy</name>
    <name type="synonym">Chrysanthemum cinerariifolium</name>
    <dbReference type="NCBI Taxonomy" id="118510"/>
    <lineage>
        <taxon>Eukaryota</taxon>
        <taxon>Viridiplantae</taxon>
        <taxon>Streptophyta</taxon>
        <taxon>Embryophyta</taxon>
        <taxon>Tracheophyta</taxon>
        <taxon>Spermatophyta</taxon>
        <taxon>Magnoliopsida</taxon>
        <taxon>eudicotyledons</taxon>
        <taxon>Gunneridae</taxon>
        <taxon>Pentapetalae</taxon>
        <taxon>asterids</taxon>
        <taxon>campanulids</taxon>
        <taxon>Asterales</taxon>
        <taxon>Asteraceae</taxon>
        <taxon>Asteroideae</taxon>
        <taxon>Anthemideae</taxon>
        <taxon>Anthemidinae</taxon>
        <taxon>Tanacetum</taxon>
    </lineage>
</organism>
<dbReference type="InterPro" id="IPR040256">
    <property type="entry name" value="At4g02000-like"/>
</dbReference>
<evidence type="ECO:0000313" key="3">
    <source>
        <dbReference type="EMBL" id="GEZ91473.1"/>
    </source>
</evidence>
<dbReference type="EMBL" id="BKCJ010341403">
    <property type="protein sequence ID" value="GEZ91473.1"/>
    <property type="molecule type" value="Genomic_DNA"/>
</dbReference>
<feature type="non-terminal residue" evidence="3">
    <location>
        <position position="1"/>
    </location>
</feature>
<dbReference type="Pfam" id="PF14111">
    <property type="entry name" value="DUF4283"/>
    <property type="match status" value="1"/>
</dbReference>
<dbReference type="PANTHER" id="PTHR31286:SF99">
    <property type="entry name" value="DUF4283 DOMAIN-CONTAINING PROTEIN"/>
    <property type="match status" value="1"/>
</dbReference>
<sequence length="200" mass="22722">DNSLVGFFVGKILAFLVVQNYVNNVWSKFGLEKLMKSDDGVYLFKFSSKSGMEQVLERGPWMICKSPVILNKWSSSMSLKKERIGFSRALIEVSSESDLKNGVIMAIPHEEGDHIVFIKEVIRVEYEWNPPHYVKCKFFEHSPTTCPNHVKEVAPKASSMATNKTSPMEDHEEGFVEVKNQKKKGKAGSNQHHQIRKGYG</sequence>
<proteinExistence type="predicted"/>
<reference evidence="3" key="1">
    <citation type="journal article" date="2019" name="Sci. Rep.">
        <title>Draft genome of Tanacetum cinerariifolium, the natural source of mosquito coil.</title>
        <authorList>
            <person name="Yamashiro T."/>
            <person name="Shiraishi A."/>
            <person name="Satake H."/>
            <person name="Nakayama K."/>
        </authorList>
    </citation>
    <scope>NUCLEOTIDE SEQUENCE</scope>
</reference>
<dbReference type="InterPro" id="IPR025558">
    <property type="entry name" value="DUF4283"/>
</dbReference>
<feature type="domain" description="DUF4283" evidence="2">
    <location>
        <begin position="2"/>
        <end position="78"/>
    </location>
</feature>
<name>A0A699IWE0_TANCI</name>
<feature type="region of interest" description="Disordered" evidence="1">
    <location>
        <begin position="158"/>
        <end position="200"/>
    </location>
</feature>
<dbReference type="AlphaFoldDB" id="A0A699IWE0"/>
<evidence type="ECO:0000256" key="1">
    <source>
        <dbReference type="SAM" id="MobiDB-lite"/>
    </source>
</evidence>
<protein>
    <recommendedName>
        <fullName evidence="2">DUF4283 domain-containing protein</fullName>
    </recommendedName>
</protein>
<comment type="caution">
    <text evidence="3">The sequence shown here is derived from an EMBL/GenBank/DDBJ whole genome shotgun (WGS) entry which is preliminary data.</text>
</comment>
<feature type="compositionally biased region" description="Basic and acidic residues" evidence="1">
    <location>
        <begin position="167"/>
        <end position="180"/>
    </location>
</feature>